<keyword evidence="1" id="KW-0472">Membrane</keyword>
<proteinExistence type="predicted"/>
<organism evidence="2 3">
    <name type="scientific">Trichomalopsis sarcophagae</name>
    <dbReference type="NCBI Taxonomy" id="543379"/>
    <lineage>
        <taxon>Eukaryota</taxon>
        <taxon>Metazoa</taxon>
        <taxon>Ecdysozoa</taxon>
        <taxon>Arthropoda</taxon>
        <taxon>Hexapoda</taxon>
        <taxon>Insecta</taxon>
        <taxon>Pterygota</taxon>
        <taxon>Neoptera</taxon>
        <taxon>Endopterygota</taxon>
        <taxon>Hymenoptera</taxon>
        <taxon>Apocrita</taxon>
        <taxon>Proctotrupomorpha</taxon>
        <taxon>Chalcidoidea</taxon>
        <taxon>Pteromalidae</taxon>
        <taxon>Pteromalinae</taxon>
        <taxon>Trichomalopsis</taxon>
    </lineage>
</organism>
<keyword evidence="3" id="KW-1185">Reference proteome</keyword>
<protein>
    <submittedName>
        <fullName evidence="2">Uncharacterized protein</fullName>
    </submittedName>
</protein>
<evidence type="ECO:0000313" key="3">
    <source>
        <dbReference type="Proteomes" id="UP000215335"/>
    </source>
</evidence>
<sequence length="206" mass="22848">MNPTFFFNSGFLFYAINPYYIFFNNLLRVQSNTKSFLMYLCPLNPNREDGLAIAVATTGVAQYSQKQNAIYEQDSVGTFRGYVGFRLWLPDSLVVATGDSPVGGTLCYQQSTLVIQIQGTKIRNKSLGVRLDLKFATGSIEGPRTIASACHYRYRGYWLEKSSETRYRLVSPRSLSSLGATCVPEGNPRGACVYQGSCGHLAIAIF</sequence>
<name>A0A232EHE0_9HYME</name>
<accession>A0A232EHE0</accession>
<gene>
    <name evidence="2" type="ORF">TSAR_008196</name>
</gene>
<dbReference type="AlphaFoldDB" id="A0A232EHE0"/>
<feature type="transmembrane region" description="Helical" evidence="1">
    <location>
        <begin position="6"/>
        <end position="27"/>
    </location>
</feature>
<comment type="caution">
    <text evidence="2">The sequence shown here is derived from an EMBL/GenBank/DDBJ whole genome shotgun (WGS) entry which is preliminary data.</text>
</comment>
<dbReference type="Proteomes" id="UP000215335">
    <property type="component" value="Unassembled WGS sequence"/>
</dbReference>
<evidence type="ECO:0000256" key="1">
    <source>
        <dbReference type="SAM" id="Phobius"/>
    </source>
</evidence>
<reference evidence="2 3" key="1">
    <citation type="journal article" date="2017" name="Curr. Biol.">
        <title>The Evolution of Venom by Co-option of Single-Copy Genes.</title>
        <authorList>
            <person name="Martinson E.O."/>
            <person name="Mrinalini"/>
            <person name="Kelkar Y.D."/>
            <person name="Chang C.H."/>
            <person name="Werren J.H."/>
        </authorList>
    </citation>
    <scope>NUCLEOTIDE SEQUENCE [LARGE SCALE GENOMIC DNA]</scope>
    <source>
        <strain evidence="2 3">Alberta</strain>
        <tissue evidence="2">Whole body</tissue>
    </source>
</reference>
<keyword evidence="1" id="KW-1133">Transmembrane helix</keyword>
<keyword evidence="1" id="KW-0812">Transmembrane</keyword>
<evidence type="ECO:0000313" key="2">
    <source>
        <dbReference type="EMBL" id="OXU17732.1"/>
    </source>
</evidence>
<dbReference type="EMBL" id="NNAY01004541">
    <property type="protein sequence ID" value="OXU17732.1"/>
    <property type="molecule type" value="Genomic_DNA"/>
</dbReference>